<accession>A0A7Z8KR42</accession>
<dbReference type="RefSeq" id="WP_154808965.1">
    <property type="nucleotide sequence ID" value="NZ_VIAQ01000010.1"/>
</dbReference>
<evidence type="ECO:0000313" key="1">
    <source>
        <dbReference type="EMBL" id="TQD27040.1"/>
    </source>
</evidence>
<dbReference type="AlphaFoldDB" id="A0A7Z8KR42"/>
<proteinExistence type="predicted"/>
<comment type="caution">
    <text evidence="1">The sequence shown here is derived from an EMBL/GenBank/DDBJ whole genome shotgun (WGS) entry which is preliminary data.</text>
</comment>
<dbReference type="Proteomes" id="UP000319335">
    <property type="component" value="Unassembled WGS sequence"/>
</dbReference>
<keyword evidence="2" id="KW-1185">Reference proteome</keyword>
<dbReference type="OrthoDB" id="136081at2157"/>
<protein>
    <submittedName>
        <fullName evidence="1">Uncharacterized protein</fullName>
    </submittedName>
</protein>
<dbReference type="EMBL" id="VIAQ01000010">
    <property type="protein sequence ID" value="TQD27040.1"/>
    <property type="molecule type" value="Genomic_DNA"/>
</dbReference>
<gene>
    <name evidence="1" type="ORF">FKV42_04020</name>
</gene>
<name>A0A7Z8KR42_9EURY</name>
<evidence type="ECO:0000313" key="2">
    <source>
        <dbReference type="Proteomes" id="UP000319335"/>
    </source>
</evidence>
<sequence length="202" mass="22430">MIFLVSLLFSIYANAETNVSEEHAENFSLPDYGPETFEKAANLSGFVVVKGTMPVITDESEKTEWLDLLVQCIRANDKIINYYGASGGPVLSFGTNIYGYLSVELDSASLEKVNDSVINEIYQTIDEAAEEEGVSDIPVVFMWGERAQAEVHEDEDYIDNNEYIESVDNKNAHDENGIAQTTSGFTSGMLVLCILILTQFRK</sequence>
<reference evidence="1 2" key="1">
    <citation type="submission" date="2019-06" db="EMBL/GenBank/DDBJ databases">
        <title>Draft genome sequence of Methanolobus vulcani B1d.</title>
        <authorList>
            <person name="Creighbaum A.J."/>
            <person name="Ticak T."/>
            <person name="Hariraju D."/>
            <person name="Arivett B.A."/>
            <person name="Ferguson D.J.Jr."/>
        </authorList>
    </citation>
    <scope>NUCLEOTIDE SEQUENCE [LARGE SCALE GENOMIC DNA]</scope>
    <source>
        <strain evidence="1 2">B1d</strain>
    </source>
</reference>
<organism evidence="1 2">
    <name type="scientific">Methanolobus vulcani</name>
    <dbReference type="NCBI Taxonomy" id="38026"/>
    <lineage>
        <taxon>Archaea</taxon>
        <taxon>Methanobacteriati</taxon>
        <taxon>Methanobacteriota</taxon>
        <taxon>Stenosarchaea group</taxon>
        <taxon>Methanomicrobia</taxon>
        <taxon>Methanosarcinales</taxon>
        <taxon>Methanosarcinaceae</taxon>
        <taxon>Methanolobus</taxon>
    </lineage>
</organism>